<dbReference type="EMBL" id="AGWN01000002">
    <property type="protein sequence ID" value="EPD29514.1"/>
    <property type="molecule type" value="Genomic_DNA"/>
</dbReference>
<feature type="domain" description="Galactokinase N-terminal" evidence="14">
    <location>
        <begin position="20"/>
        <end position="68"/>
    </location>
</feature>
<dbReference type="GO" id="GO:0004335">
    <property type="term" value="F:galactokinase activity"/>
    <property type="evidence" value="ECO:0007669"/>
    <property type="project" value="UniProtKB-UniRule"/>
</dbReference>
<dbReference type="InterPro" id="IPR006206">
    <property type="entry name" value="Mevalonate/galactokinase"/>
</dbReference>
<dbReference type="PIRSF" id="PIRSF000530">
    <property type="entry name" value="Galactokinase"/>
    <property type="match status" value="1"/>
</dbReference>
<dbReference type="Proteomes" id="UP000014387">
    <property type="component" value="Unassembled WGS sequence"/>
</dbReference>
<dbReference type="PANTHER" id="PTHR10457">
    <property type="entry name" value="MEVALONATE KINASE/GALACTOKINASE"/>
    <property type="match status" value="1"/>
</dbReference>
<dbReference type="PANTHER" id="PTHR10457:SF7">
    <property type="entry name" value="GALACTOKINASE-RELATED"/>
    <property type="match status" value="1"/>
</dbReference>
<evidence type="ECO:0000256" key="6">
    <source>
        <dbReference type="ARBA" id="ARBA00022777"/>
    </source>
</evidence>
<dbReference type="InterPro" id="IPR014721">
    <property type="entry name" value="Ribsml_uS5_D2-typ_fold_subgr"/>
</dbReference>
<evidence type="ECO:0000256" key="3">
    <source>
        <dbReference type="ARBA" id="ARBA00022679"/>
    </source>
</evidence>
<feature type="domain" description="GHMP kinase C-terminal" evidence="13">
    <location>
        <begin position="311"/>
        <end position="388"/>
    </location>
</feature>
<evidence type="ECO:0000259" key="12">
    <source>
        <dbReference type="Pfam" id="PF00288"/>
    </source>
</evidence>
<evidence type="ECO:0000259" key="13">
    <source>
        <dbReference type="Pfam" id="PF08544"/>
    </source>
</evidence>
<dbReference type="Pfam" id="PF00288">
    <property type="entry name" value="GHMP_kinases_N"/>
    <property type="match status" value="1"/>
</dbReference>
<dbReference type="FunFam" id="3.30.230.10:FF:000017">
    <property type="entry name" value="Galactokinase"/>
    <property type="match status" value="1"/>
</dbReference>
<dbReference type="InterPro" id="IPR000705">
    <property type="entry name" value="Galactokinase"/>
</dbReference>
<dbReference type="PRINTS" id="PR00959">
    <property type="entry name" value="MEVGALKINASE"/>
</dbReference>
<dbReference type="GO" id="GO:0005829">
    <property type="term" value="C:cytosol"/>
    <property type="evidence" value="ECO:0007669"/>
    <property type="project" value="TreeGrafter"/>
</dbReference>
<keyword evidence="8" id="KW-0460">Magnesium</keyword>
<keyword evidence="4" id="KW-0479">Metal-binding</keyword>
<evidence type="ECO:0000256" key="8">
    <source>
        <dbReference type="ARBA" id="ARBA00022842"/>
    </source>
</evidence>
<evidence type="ECO:0000256" key="4">
    <source>
        <dbReference type="ARBA" id="ARBA00022723"/>
    </source>
</evidence>
<comment type="caution">
    <text evidence="15">The sequence shown here is derived from an EMBL/GenBank/DDBJ whole genome shotgun (WGS) entry which is preliminary data.</text>
</comment>
<accession>A0A9W5RD11</accession>
<evidence type="ECO:0000256" key="1">
    <source>
        <dbReference type="ARBA" id="ARBA00006566"/>
    </source>
</evidence>
<keyword evidence="3" id="KW-0808">Transferase</keyword>
<dbReference type="NCBIfam" id="TIGR00131">
    <property type="entry name" value="gal_kin"/>
    <property type="match status" value="1"/>
</dbReference>
<dbReference type="GO" id="GO:0046872">
    <property type="term" value="F:metal ion binding"/>
    <property type="evidence" value="ECO:0007669"/>
    <property type="project" value="UniProtKB-KW"/>
</dbReference>
<evidence type="ECO:0000256" key="5">
    <source>
        <dbReference type="ARBA" id="ARBA00022741"/>
    </source>
</evidence>
<dbReference type="Pfam" id="PF10509">
    <property type="entry name" value="GalKase_gal_bdg"/>
    <property type="match status" value="1"/>
</dbReference>
<dbReference type="Gene3D" id="3.30.230.10">
    <property type="match status" value="1"/>
</dbReference>
<dbReference type="PROSITE" id="PS00627">
    <property type="entry name" value="GHMP_KINASES_ATP"/>
    <property type="match status" value="1"/>
</dbReference>
<dbReference type="EC" id="2.7.1.6" evidence="11"/>
<dbReference type="InterPro" id="IPR019539">
    <property type="entry name" value="GalKase_N"/>
</dbReference>
<dbReference type="PRINTS" id="PR00473">
    <property type="entry name" value="GALCTOKINASE"/>
</dbReference>
<dbReference type="InterPro" id="IPR019741">
    <property type="entry name" value="Galactokinase_CS"/>
</dbReference>
<evidence type="ECO:0000313" key="15">
    <source>
        <dbReference type="EMBL" id="EPD29514.1"/>
    </source>
</evidence>
<organism evidence="15 16">
    <name type="scientific">Gleimia europaea ACS-120-V-Col10b</name>
    <dbReference type="NCBI Taxonomy" id="883069"/>
    <lineage>
        <taxon>Bacteria</taxon>
        <taxon>Bacillati</taxon>
        <taxon>Actinomycetota</taxon>
        <taxon>Actinomycetes</taxon>
        <taxon>Actinomycetales</taxon>
        <taxon>Actinomycetaceae</taxon>
        <taxon>Gleimia</taxon>
    </lineage>
</organism>
<evidence type="ECO:0000259" key="14">
    <source>
        <dbReference type="Pfam" id="PF10509"/>
    </source>
</evidence>
<feature type="domain" description="GHMP kinase N-terminal" evidence="12">
    <location>
        <begin position="108"/>
        <end position="203"/>
    </location>
</feature>
<comment type="similarity">
    <text evidence="1">Belongs to the GHMP kinase family. GalK subfamily.</text>
</comment>
<keyword evidence="6" id="KW-0418">Kinase</keyword>
<dbReference type="SUPFAM" id="SSF55060">
    <property type="entry name" value="GHMP Kinase, C-terminal domain"/>
    <property type="match status" value="1"/>
</dbReference>
<evidence type="ECO:0000256" key="11">
    <source>
        <dbReference type="NCBIfam" id="TIGR00131"/>
    </source>
</evidence>
<dbReference type="InterPro" id="IPR020568">
    <property type="entry name" value="Ribosomal_Su5_D2-typ_SF"/>
</dbReference>
<dbReference type="InterPro" id="IPR013750">
    <property type="entry name" value="GHMP_kinase_C_dom"/>
</dbReference>
<keyword evidence="9" id="KW-0299">Galactose metabolism</keyword>
<dbReference type="OrthoDB" id="250531at2"/>
<evidence type="ECO:0000256" key="10">
    <source>
        <dbReference type="ARBA" id="ARBA00023277"/>
    </source>
</evidence>
<dbReference type="SUPFAM" id="SSF54211">
    <property type="entry name" value="Ribosomal protein S5 domain 2-like"/>
    <property type="match status" value="1"/>
</dbReference>
<keyword evidence="2" id="KW-0963">Cytoplasm</keyword>
<dbReference type="Pfam" id="PF08544">
    <property type="entry name" value="GHMP_kinases_C"/>
    <property type="match status" value="1"/>
</dbReference>
<dbReference type="FunFam" id="3.30.70.890:FF:000001">
    <property type="entry name" value="Galactokinase"/>
    <property type="match status" value="1"/>
</dbReference>
<dbReference type="AlphaFoldDB" id="A0A9W5RD11"/>
<dbReference type="PROSITE" id="PS00106">
    <property type="entry name" value="GALACTOKINASE"/>
    <property type="match status" value="1"/>
</dbReference>
<evidence type="ECO:0000256" key="2">
    <source>
        <dbReference type="ARBA" id="ARBA00022490"/>
    </source>
</evidence>
<reference evidence="15 16" key="1">
    <citation type="submission" date="2013-05" db="EMBL/GenBank/DDBJ databases">
        <title>The Genome Sequence of Actinomyces europaeus ACS-120-V-COL10B.</title>
        <authorList>
            <consortium name="The Broad Institute Genomics Platform"/>
            <person name="Earl A."/>
            <person name="Ward D."/>
            <person name="Feldgarden M."/>
            <person name="Gevers D."/>
            <person name="Saerens B."/>
            <person name="Vaneechoutte M."/>
            <person name="Walker B."/>
            <person name="Young S."/>
            <person name="Zeng Q."/>
            <person name="Gargeya S."/>
            <person name="Fitzgerald M."/>
            <person name="Haas B."/>
            <person name="Abouelleil A."/>
            <person name="Allen A.W."/>
            <person name="Alvarado L."/>
            <person name="Arachchi H.M."/>
            <person name="Berlin A.M."/>
            <person name="Chapman S.B."/>
            <person name="Gainer-Dewar J."/>
            <person name="Goldberg J."/>
            <person name="Griggs A."/>
            <person name="Gujja S."/>
            <person name="Hansen M."/>
            <person name="Howarth C."/>
            <person name="Imamovic A."/>
            <person name="Ireland A."/>
            <person name="Larimer J."/>
            <person name="McCowan C."/>
            <person name="Murphy C."/>
            <person name="Pearson M."/>
            <person name="Poon T.W."/>
            <person name="Priest M."/>
            <person name="Roberts A."/>
            <person name="Saif S."/>
            <person name="Shea T."/>
            <person name="Sisk P."/>
            <person name="Sykes S."/>
            <person name="Wortman J."/>
            <person name="Nusbaum C."/>
            <person name="Birren B."/>
        </authorList>
    </citation>
    <scope>NUCLEOTIDE SEQUENCE [LARGE SCALE GENOMIC DNA]</scope>
    <source>
        <strain evidence="15 16">ACS-120-V-Col10b</strain>
    </source>
</reference>
<keyword evidence="7" id="KW-0067">ATP-binding</keyword>
<dbReference type="InterPro" id="IPR006203">
    <property type="entry name" value="GHMP_knse_ATP-bd_CS"/>
</dbReference>
<dbReference type="InterPro" id="IPR006204">
    <property type="entry name" value="GHMP_kinase_N_dom"/>
</dbReference>
<dbReference type="GO" id="GO:0005524">
    <property type="term" value="F:ATP binding"/>
    <property type="evidence" value="ECO:0007669"/>
    <property type="project" value="UniProtKB-UniRule"/>
</dbReference>
<keyword evidence="5" id="KW-0547">Nucleotide-binding</keyword>
<evidence type="ECO:0000256" key="7">
    <source>
        <dbReference type="ARBA" id="ARBA00022840"/>
    </source>
</evidence>
<dbReference type="Gene3D" id="3.30.70.890">
    <property type="entry name" value="GHMP kinase, C-terminal domain"/>
    <property type="match status" value="1"/>
</dbReference>
<dbReference type="GO" id="GO:0006012">
    <property type="term" value="P:galactose metabolic process"/>
    <property type="evidence" value="ECO:0007669"/>
    <property type="project" value="UniProtKB-UniRule"/>
</dbReference>
<protein>
    <recommendedName>
        <fullName evidence="11">Galactokinase</fullName>
        <ecNumber evidence="11">2.7.1.6</ecNumber>
    </recommendedName>
</protein>
<evidence type="ECO:0000256" key="9">
    <source>
        <dbReference type="ARBA" id="ARBA00023144"/>
    </source>
</evidence>
<proteinExistence type="inferred from homology"/>
<name>A0A9W5RD11_9ACTO</name>
<evidence type="ECO:0000313" key="16">
    <source>
        <dbReference type="Proteomes" id="UP000014387"/>
    </source>
</evidence>
<gene>
    <name evidence="15" type="ORF">HMPREF9238_01494</name>
</gene>
<sequence>MSNIVMESWTLEEGTRKATELFESAYGYSPEALHSAPGRVNVIGEHTDYNGGFALPMALPHRTYAAVSQRDDRIVRLVSAQEEGVREVNLDEVDTHDSKNPVEGWPAYVVGVAWALEQQGRGKMPGLDLAIDSCVPFGAGLSSSAALECAVAVAWDALMAQTDNWISMMTTTKGRKELVDACISAENEIAGAPTGGMDQAASMRCRAGAVILLDSKDASIRHIPFDLESVGLEMLVIDTRAPHRLADGQYANRRGTCEVAAKKLGVEYLASLTRDTDLSALNEEEQKRARHVITETARTLDFVELLEDGALTDERLGLIGSLMTASHESLRADYEVTVPELDIAVETALEYGAVGARMTGGGFGGSAIALVRKHQASAIMDEITKRFAKEDFNQPHFLHARPSAPAN</sequence>
<keyword evidence="10" id="KW-0119">Carbohydrate metabolism</keyword>
<dbReference type="InterPro" id="IPR036554">
    <property type="entry name" value="GHMP_kinase_C_sf"/>
</dbReference>
<dbReference type="RefSeq" id="WP_016444820.1">
    <property type="nucleotide sequence ID" value="NZ_KE150267.1"/>
</dbReference>
<keyword evidence="16" id="KW-1185">Reference proteome</keyword>